<evidence type="ECO:0000313" key="3">
    <source>
        <dbReference type="Proteomes" id="UP000254677"/>
    </source>
</evidence>
<feature type="chain" id="PRO_5016904816" description="ShKT domain-containing protein" evidence="1">
    <location>
        <begin position="21"/>
        <end position="110"/>
    </location>
</feature>
<keyword evidence="3" id="KW-1185">Reference proteome</keyword>
<proteinExistence type="predicted"/>
<name>A0A378J142_9GAMM</name>
<protein>
    <recommendedName>
        <fullName evidence="4">ShKT domain-containing protein</fullName>
    </recommendedName>
</protein>
<keyword evidence="1" id="KW-0732">Signal</keyword>
<accession>A0A378J142</accession>
<organism evidence="2 3">
    <name type="scientific">Legionella donaldsonii</name>
    <dbReference type="NCBI Taxonomy" id="45060"/>
    <lineage>
        <taxon>Bacteria</taxon>
        <taxon>Pseudomonadati</taxon>
        <taxon>Pseudomonadota</taxon>
        <taxon>Gammaproteobacteria</taxon>
        <taxon>Legionellales</taxon>
        <taxon>Legionellaceae</taxon>
        <taxon>Legionella</taxon>
    </lineage>
</organism>
<dbReference type="PROSITE" id="PS51257">
    <property type="entry name" value="PROKAR_LIPOPROTEIN"/>
    <property type="match status" value="1"/>
</dbReference>
<dbReference type="Proteomes" id="UP000254677">
    <property type="component" value="Unassembled WGS sequence"/>
</dbReference>
<reference evidence="2 3" key="1">
    <citation type="submission" date="2018-06" db="EMBL/GenBank/DDBJ databases">
        <authorList>
            <consortium name="Pathogen Informatics"/>
            <person name="Doyle S."/>
        </authorList>
    </citation>
    <scope>NUCLEOTIDE SEQUENCE [LARGE SCALE GENOMIC DNA]</scope>
    <source>
        <strain evidence="2 3">NCTC13292</strain>
    </source>
</reference>
<gene>
    <name evidence="2" type="ORF">NCTC13292_00405</name>
</gene>
<evidence type="ECO:0000313" key="2">
    <source>
        <dbReference type="EMBL" id="STX40647.1"/>
    </source>
</evidence>
<dbReference type="EMBL" id="UGOA01000001">
    <property type="protein sequence ID" value="STX40647.1"/>
    <property type="molecule type" value="Genomic_DNA"/>
</dbReference>
<feature type="signal peptide" evidence="1">
    <location>
        <begin position="1"/>
        <end position="20"/>
    </location>
</feature>
<dbReference type="AlphaFoldDB" id="A0A378J142"/>
<sequence>MIRKFFIIITAYLFVQTAVACDRALPTNDANFCSSFKSVAACYCTSSGLPSGMCQDVRKLYARLLIIYGSLQTACDRQKYTTPQDCMDNWNCYLFGRVNSPGRICSKACQ</sequence>
<evidence type="ECO:0008006" key="4">
    <source>
        <dbReference type="Google" id="ProtNLM"/>
    </source>
</evidence>
<evidence type="ECO:0000256" key="1">
    <source>
        <dbReference type="SAM" id="SignalP"/>
    </source>
</evidence>
<dbReference type="OrthoDB" id="5639182at2"/>